<dbReference type="Proteomes" id="UP000215441">
    <property type="component" value="Unassembled WGS sequence"/>
</dbReference>
<keyword evidence="1" id="KW-0472">Membrane</keyword>
<sequence length="141" mass="14740">MEASTIWWLAAGAVVVAELLTGTFYLLMVAVGLAAAALAAHLGLPIAAQLVAAALVGGGAVVGWYYLKKKRPGDPSARADRSVNLDVGETILIEGWNPDGTTTVKYRGATWIAIHRPGVTPSTGMHRVAELVGNRLLVDPL</sequence>
<name>A0A235EHN4_9BURK</name>
<evidence type="ECO:0000256" key="1">
    <source>
        <dbReference type="SAM" id="Phobius"/>
    </source>
</evidence>
<dbReference type="Pfam" id="PF01957">
    <property type="entry name" value="NfeD"/>
    <property type="match status" value="1"/>
</dbReference>
<feature type="transmembrane region" description="Helical" evidence="1">
    <location>
        <begin position="7"/>
        <end position="40"/>
    </location>
</feature>
<accession>A0A235EHN4</accession>
<reference evidence="3 4" key="1">
    <citation type="submission" date="2017-07" db="EMBL/GenBank/DDBJ databases">
        <title>Acidovorax KNDSW TSA 6 genome sequence and assembly.</title>
        <authorList>
            <person name="Mayilraj S."/>
        </authorList>
    </citation>
    <scope>NUCLEOTIDE SEQUENCE [LARGE SCALE GENOMIC DNA]</scope>
    <source>
        <strain evidence="3 4">KNDSW-TSA6</strain>
    </source>
</reference>
<dbReference type="InterPro" id="IPR002810">
    <property type="entry name" value="NfeD-like_C"/>
</dbReference>
<keyword evidence="4" id="KW-1185">Reference proteome</keyword>
<dbReference type="RefSeq" id="WP_094290793.1">
    <property type="nucleotide sequence ID" value="NZ_NOIG01000011.1"/>
</dbReference>
<gene>
    <name evidence="3" type="ORF">CBY09_17060</name>
</gene>
<proteinExistence type="predicted"/>
<dbReference type="OrthoDB" id="5654021at2"/>
<feature type="transmembrane region" description="Helical" evidence="1">
    <location>
        <begin position="46"/>
        <end position="67"/>
    </location>
</feature>
<evidence type="ECO:0000313" key="4">
    <source>
        <dbReference type="Proteomes" id="UP000215441"/>
    </source>
</evidence>
<dbReference type="AlphaFoldDB" id="A0A235EHN4"/>
<evidence type="ECO:0000259" key="2">
    <source>
        <dbReference type="Pfam" id="PF01957"/>
    </source>
</evidence>
<organism evidence="3 4">
    <name type="scientific">Acidovorax kalamii</name>
    <dbReference type="NCBI Taxonomy" id="2004485"/>
    <lineage>
        <taxon>Bacteria</taxon>
        <taxon>Pseudomonadati</taxon>
        <taxon>Pseudomonadota</taxon>
        <taxon>Betaproteobacteria</taxon>
        <taxon>Burkholderiales</taxon>
        <taxon>Comamonadaceae</taxon>
        <taxon>Acidovorax</taxon>
    </lineage>
</organism>
<evidence type="ECO:0000313" key="3">
    <source>
        <dbReference type="EMBL" id="OYD48552.1"/>
    </source>
</evidence>
<protein>
    <recommendedName>
        <fullName evidence="2">NfeD-like C-terminal domain-containing protein</fullName>
    </recommendedName>
</protein>
<keyword evidence="1" id="KW-0812">Transmembrane</keyword>
<feature type="domain" description="NfeD-like C-terminal" evidence="2">
    <location>
        <begin position="85"/>
        <end position="140"/>
    </location>
</feature>
<dbReference type="EMBL" id="NOIG01000011">
    <property type="protein sequence ID" value="OYD48552.1"/>
    <property type="molecule type" value="Genomic_DNA"/>
</dbReference>
<comment type="caution">
    <text evidence="3">The sequence shown here is derived from an EMBL/GenBank/DDBJ whole genome shotgun (WGS) entry which is preliminary data.</text>
</comment>
<keyword evidence="1" id="KW-1133">Transmembrane helix</keyword>